<dbReference type="GO" id="GO:0005672">
    <property type="term" value="C:transcription factor TFIIA complex"/>
    <property type="evidence" value="ECO:0007669"/>
    <property type="project" value="InterPro"/>
</dbReference>
<dbReference type="Pfam" id="PF03153">
    <property type="entry name" value="TFIIA"/>
    <property type="match status" value="1"/>
</dbReference>
<dbReference type="InterPro" id="IPR004855">
    <property type="entry name" value="TFIIA_asu/bsu"/>
</dbReference>
<evidence type="ECO:0000256" key="6">
    <source>
        <dbReference type="SAM" id="MobiDB-lite"/>
    </source>
</evidence>
<dbReference type="CDD" id="cd07976">
    <property type="entry name" value="TFIIA_alpha_beta_like"/>
    <property type="match status" value="2"/>
</dbReference>
<dbReference type="EMBL" id="VYXG01003632">
    <property type="protein sequence ID" value="NWT81687.1"/>
    <property type="molecule type" value="Genomic_DNA"/>
</dbReference>
<feature type="non-terminal residue" evidence="7">
    <location>
        <position position="1"/>
    </location>
</feature>
<sequence length="486" mass="53198">PELYKSIIEDVIEGVQDLFAEEGVDEQVLKDLKELWETKVTQSRATEGFFQPSHCSPQFSLQLPHSSHGVLQTSAASFIIQAGRGLQHFSAAEVGPTQVGVTLALPSCVAYPLQMPAGVMLQPAPGQFYRVNVPVVVTQASGDGSILHYPMQQIFHPLGQASVLQAGIASVAQVNASAAHAADETLQPQENAVQQAVLCKPSSVEEQCLENSATLVEQPHASLPEFEINAMLNQCSDFTEKSQHDNLHTAVFTPECSEGRFVDGSLASSSSSVLLDVEGQLDMEHPELLQEQVPDDIIDLIIAGKILDENEFLKDQGSIASSDKMEPTEQVESDLPLEKDLCSDIEGMSQVDGTGDVSSKEQIPHTKDKEENDLIGFIDSEDLRDLDDKEDYDKECGTSSNMEPSFNDGDDEDLQIDIAEEDPLNSDDDVSEQDIADLFDTDNVIVCQYEKIQRTKNKWKFYLKDGVMSIGGKDHVFAKATGHAEW</sequence>
<feature type="region of interest" description="Disordered" evidence="6">
    <location>
        <begin position="390"/>
        <end position="411"/>
    </location>
</feature>
<dbReference type="SMART" id="SM01371">
    <property type="entry name" value="TFIIA"/>
    <property type="match status" value="1"/>
</dbReference>
<evidence type="ECO:0000256" key="3">
    <source>
        <dbReference type="ARBA" id="ARBA00023015"/>
    </source>
</evidence>
<accession>A0A7K5RPL0</accession>
<comment type="caution">
    <text evidence="7">The sequence shown here is derived from an EMBL/GenBank/DDBJ whole genome shotgun (WGS) entry which is preliminary data.</text>
</comment>
<dbReference type="AlphaFoldDB" id="A0A7K5RPL0"/>
<dbReference type="Gene3D" id="1.10.287.100">
    <property type="match status" value="1"/>
</dbReference>
<feature type="non-terminal residue" evidence="7">
    <location>
        <position position="486"/>
    </location>
</feature>
<dbReference type="FunFam" id="2.30.18.10:FF:000002">
    <property type="entry name" value="Transcription initiation factor IIA subunit 1"/>
    <property type="match status" value="1"/>
</dbReference>
<evidence type="ECO:0000313" key="8">
    <source>
        <dbReference type="Proteomes" id="UP000547499"/>
    </source>
</evidence>
<evidence type="ECO:0000256" key="5">
    <source>
        <dbReference type="ARBA" id="ARBA00023242"/>
    </source>
</evidence>
<dbReference type="SUPFAM" id="SSF47396">
    <property type="entry name" value="Transcription factor IIA (TFIIA), alpha-helical domain"/>
    <property type="match status" value="1"/>
</dbReference>
<evidence type="ECO:0000313" key="7">
    <source>
        <dbReference type="EMBL" id="NWT81687.1"/>
    </source>
</evidence>
<evidence type="ECO:0000256" key="2">
    <source>
        <dbReference type="ARBA" id="ARBA00010059"/>
    </source>
</evidence>
<keyword evidence="8" id="KW-1185">Reference proteome</keyword>
<organism evidence="7 8">
    <name type="scientific">Lanius ludovicianus</name>
    <name type="common">Loggerhead shrike</name>
    <dbReference type="NCBI Taxonomy" id="28713"/>
    <lineage>
        <taxon>Eukaryota</taxon>
        <taxon>Metazoa</taxon>
        <taxon>Chordata</taxon>
        <taxon>Craniata</taxon>
        <taxon>Vertebrata</taxon>
        <taxon>Euteleostomi</taxon>
        <taxon>Archelosauria</taxon>
        <taxon>Archosauria</taxon>
        <taxon>Dinosauria</taxon>
        <taxon>Saurischia</taxon>
        <taxon>Theropoda</taxon>
        <taxon>Coelurosauria</taxon>
        <taxon>Aves</taxon>
        <taxon>Neognathae</taxon>
        <taxon>Neoaves</taxon>
        <taxon>Telluraves</taxon>
        <taxon>Australaves</taxon>
        <taxon>Passeriformes</taxon>
        <taxon>Corvoidea</taxon>
        <taxon>Laniidae</taxon>
        <taxon>Lanius</taxon>
    </lineage>
</organism>
<keyword evidence="5" id="KW-0539">Nucleus</keyword>
<dbReference type="GO" id="GO:0006367">
    <property type="term" value="P:transcription initiation at RNA polymerase II promoter"/>
    <property type="evidence" value="ECO:0007669"/>
    <property type="project" value="InterPro"/>
</dbReference>
<dbReference type="FunFam" id="1.10.287.100:FF:000001">
    <property type="entry name" value="Transcription initiation factor IIA subunit"/>
    <property type="match status" value="1"/>
</dbReference>
<name>A0A7K5RPL0_LANLU</name>
<evidence type="ECO:0000256" key="1">
    <source>
        <dbReference type="ARBA" id="ARBA00004123"/>
    </source>
</evidence>
<dbReference type="SUPFAM" id="SSF50784">
    <property type="entry name" value="Transcription factor IIA (TFIIA), beta-barrel domain"/>
    <property type="match status" value="1"/>
</dbReference>
<reference evidence="7 8" key="1">
    <citation type="submission" date="2019-09" db="EMBL/GenBank/DDBJ databases">
        <title>Bird 10,000 Genomes (B10K) Project - Family phase.</title>
        <authorList>
            <person name="Zhang G."/>
        </authorList>
    </citation>
    <scope>NUCLEOTIDE SEQUENCE [LARGE SCALE GENOMIC DNA]</scope>
    <source>
        <strain evidence="7">B10K-DU-001-65</strain>
        <tissue evidence="7">Muscle</tissue>
    </source>
</reference>
<comment type="subcellular location">
    <subcellularLocation>
        <location evidence="1">Nucleus</location>
    </subcellularLocation>
</comment>
<feature type="region of interest" description="Disordered" evidence="6">
    <location>
        <begin position="347"/>
        <end position="374"/>
    </location>
</feature>
<keyword evidence="4" id="KW-0804">Transcription</keyword>
<comment type="similarity">
    <text evidence="2">Belongs to the TFIIA subunit 1 family.</text>
</comment>
<dbReference type="Proteomes" id="UP000547499">
    <property type="component" value="Unassembled WGS sequence"/>
</dbReference>
<evidence type="ECO:0000256" key="4">
    <source>
        <dbReference type="ARBA" id="ARBA00023163"/>
    </source>
</evidence>
<protein>
    <submittedName>
        <fullName evidence="7">TF2AY factor</fullName>
    </submittedName>
</protein>
<feature type="compositionally biased region" description="Basic and acidic residues" evidence="6">
    <location>
        <begin position="358"/>
        <end position="372"/>
    </location>
</feature>
<dbReference type="PANTHER" id="PTHR12694">
    <property type="entry name" value="TRANSCRIPTION INITIATION FACTOR IIA SUBUNIT 1"/>
    <property type="match status" value="1"/>
</dbReference>
<proteinExistence type="inferred from homology"/>
<dbReference type="InterPro" id="IPR009088">
    <property type="entry name" value="TFIIA_b-brl"/>
</dbReference>
<dbReference type="PANTHER" id="PTHR12694:SF9">
    <property type="entry name" value="TFIIA-ALPHA AND BETA-LIKE FACTOR"/>
    <property type="match status" value="1"/>
</dbReference>
<keyword evidence="3" id="KW-0805">Transcription regulation</keyword>
<gene>
    <name evidence="7" type="primary">Gtf2a1l</name>
    <name evidence="7" type="ORF">LANLUD_R12721</name>
</gene>
<dbReference type="Gene3D" id="2.30.18.10">
    <property type="entry name" value="Transcription factor IIA (TFIIA), beta-barrel domain"/>
    <property type="match status" value="1"/>
</dbReference>